<organism evidence="3 4">
    <name type="scientific">Candidatus Hakubella thermalkaliphila</name>
    <dbReference type="NCBI Taxonomy" id="2754717"/>
    <lineage>
        <taxon>Bacteria</taxon>
        <taxon>Bacillati</taxon>
        <taxon>Actinomycetota</taxon>
        <taxon>Actinomycetota incertae sedis</taxon>
        <taxon>Candidatus Hakubellales</taxon>
        <taxon>Candidatus Hakubellaceae</taxon>
        <taxon>Candidatus Hakubella</taxon>
    </lineage>
</organism>
<name>A0A6V8NJS9_9ACTN</name>
<gene>
    <name evidence="3" type="ORF">HKBW3S03_02021</name>
</gene>
<dbReference type="CDD" id="cd05121">
    <property type="entry name" value="ABC1_ADCK3-like"/>
    <property type="match status" value="1"/>
</dbReference>
<dbReference type="PANTHER" id="PTHR10566:SF113">
    <property type="entry name" value="PROTEIN ACTIVITY OF BC1 COMPLEX KINASE 7, CHLOROPLASTIC"/>
    <property type="match status" value="1"/>
</dbReference>
<dbReference type="InterPro" id="IPR011009">
    <property type="entry name" value="Kinase-like_dom_sf"/>
</dbReference>
<reference evidence="3 4" key="1">
    <citation type="journal article" date="2020" name="Front. Microbiol.">
        <title>Single-cell genomics of novel Actinobacteria with the Wood-Ljungdahl pathway discovered in a serpentinizing system.</title>
        <authorList>
            <person name="Merino N."/>
            <person name="Kawai M."/>
            <person name="Boyd E.S."/>
            <person name="Colman D.R."/>
            <person name="McGlynn S.E."/>
            <person name="Nealson K.H."/>
            <person name="Kurokawa K."/>
            <person name="Hongoh Y."/>
        </authorList>
    </citation>
    <scope>NUCLEOTIDE SEQUENCE [LARGE SCALE GENOMIC DNA]</scope>
    <source>
        <strain evidence="3 4">S03</strain>
    </source>
</reference>
<dbReference type="SUPFAM" id="SSF56112">
    <property type="entry name" value="Protein kinase-like (PK-like)"/>
    <property type="match status" value="1"/>
</dbReference>
<evidence type="ECO:0000313" key="3">
    <source>
        <dbReference type="EMBL" id="GFP20518.1"/>
    </source>
</evidence>
<dbReference type="InterPro" id="IPR050154">
    <property type="entry name" value="UbiB_kinase"/>
</dbReference>
<accession>A0A6V8NJS9</accession>
<dbReference type="RefSeq" id="WP_258189071.1">
    <property type="nucleotide sequence ID" value="NZ_BLRU01000486.1"/>
</dbReference>
<sequence>RTPENERILLHLSRAQRLRLLLLDLGSTFVKLGQLLSTRPDLVPRDLIEELSRLQDDVPPFPFAEVSAIIEQELGRLLSEIYAEFSTEPLAAASIGQVHTARMPDGTEVVVKILRPQIAAQMETDLEILLEAARFPDRHTLWGKVYRASDVVLEMQRATREELDFCNEAENAAQIRENMLLRRDLVIPRIYTAQTSSAVLTMERVNGIKLNQPDNLTAAAHNCTQIAGRLIDIMFEQI</sequence>
<dbReference type="PANTHER" id="PTHR10566">
    <property type="entry name" value="CHAPERONE-ACTIVITY OF BC1 COMPLEX CABC1 -RELATED"/>
    <property type="match status" value="1"/>
</dbReference>
<protein>
    <submittedName>
        <fullName evidence="3">Ubiquinone biosynthesis protein</fullName>
    </submittedName>
</protein>
<proteinExistence type="inferred from homology"/>
<dbReference type="Pfam" id="PF03109">
    <property type="entry name" value="ABC1"/>
    <property type="match status" value="1"/>
</dbReference>
<evidence type="ECO:0000256" key="1">
    <source>
        <dbReference type="ARBA" id="ARBA00009670"/>
    </source>
</evidence>
<evidence type="ECO:0000313" key="4">
    <source>
        <dbReference type="Proteomes" id="UP000574717"/>
    </source>
</evidence>
<dbReference type="EMBL" id="BLRU01000486">
    <property type="protein sequence ID" value="GFP20518.1"/>
    <property type="molecule type" value="Genomic_DNA"/>
</dbReference>
<keyword evidence="3" id="KW-0830">Ubiquinone</keyword>
<dbReference type="Proteomes" id="UP000574717">
    <property type="component" value="Unassembled WGS sequence"/>
</dbReference>
<comment type="similarity">
    <text evidence="1">Belongs to the protein kinase superfamily. ADCK protein kinase family.</text>
</comment>
<dbReference type="AlphaFoldDB" id="A0A6V8NJS9"/>
<evidence type="ECO:0000259" key="2">
    <source>
        <dbReference type="Pfam" id="PF03109"/>
    </source>
</evidence>
<feature type="non-terminal residue" evidence="3">
    <location>
        <position position="1"/>
    </location>
</feature>
<dbReference type="InterPro" id="IPR004147">
    <property type="entry name" value="ABC1_dom"/>
</dbReference>
<feature type="domain" description="ABC1 atypical kinase-like" evidence="2">
    <location>
        <begin position="53"/>
        <end position="238"/>
    </location>
</feature>
<feature type="non-terminal residue" evidence="3">
    <location>
        <position position="238"/>
    </location>
</feature>
<comment type="caution">
    <text evidence="3">The sequence shown here is derived from an EMBL/GenBank/DDBJ whole genome shotgun (WGS) entry which is preliminary data.</text>
</comment>